<dbReference type="Pfam" id="PF22692">
    <property type="entry name" value="LlgE_F_G_D1"/>
    <property type="match status" value="1"/>
</dbReference>
<dbReference type="NCBIfam" id="NF009282">
    <property type="entry name" value="PRK12642.1"/>
    <property type="match status" value="1"/>
</dbReference>
<dbReference type="SUPFAM" id="SSF117143">
    <property type="entry name" value="Flagellar hook protein flgE"/>
    <property type="match status" value="1"/>
</dbReference>
<evidence type="ECO:0000259" key="7">
    <source>
        <dbReference type="Pfam" id="PF22692"/>
    </source>
</evidence>
<dbReference type="InterPro" id="IPR001444">
    <property type="entry name" value="Flag_bb_rod_N"/>
</dbReference>
<evidence type="ECO:0000313" key="9">
    <source>
        <dbReference type="Proteomes" id="UP000293719"/>
    </source>
</evidence>
<evidence type="ECO:0000256" key="1">
    <source>
        <dbReference type="ARBA" id="ARBA00004117"/>
    </source>
</evidence>
<dbReference type="OrthoDB" id="9804559at2"/>
<feature type="domain" description="Flagellar basal body rod protein N-terminal" evidence="5">
    <location>
        <begin position="5"/>
        <end position="35"/>
    </location>
</feature>
<dbReference type="NCBIfam" id="TIGR03506">
    <property type="entry name" value="FlgEFG_subfam"/>
    <property type="match status" value="1"/>
</dbReference>
<reference evidence="8 9" key="1">
    <citation type="journal article" date="2017" name="Int. J. Syst. Evol. Microbiol.">
        <title>Roseitalea porphyridii gen. nov., sp. nov., isolated from a red alga, and reclassification of Hoeflea suaedae Chung et al. 2013 as Pseudohoeflea suaedae gen. nov., comb. nov.</title>
        <authorList>
            <person name="Hyeon J.W."/>
            <person name="Jeong S.E."/>
            <person name="Baek K."/>
            <person name="Jeon C.O."/>
        </authorList>
    </citation>
    <scope>NUCLEOTIDE SEQUENCE [LARGE SCALE GENOMIC DNA]</scope>
    <source>
        <strain evidence="8 9">MA7-20</strain>
    </source>
</reference>
<evidence type="ECO:0000256" key="2">
    <source>
        <dbReference type="ARBA" id="ARBA00009677"/>
    </source>
</evidence>
<dbReference type="InterPro" id="IPR037925">
    <property type="entry name" value="FlgE/F/G-like"/>
</dbReference>
<keyword evidence="8" id="KW-0282">Flagellum</keyword>
<keyword evidence="3 4" id="KW-0975">Bacterial flagellum</keyword>
<sequence>MNDGLTVGLSAQIALEKRLTTISSNIANTRTVGFRAAEVKFEDVVARQQAAEGNTVIAFASDGAEFANTEAGGIEKTGSPLDFAINGDAWFALETPAGIAVTRDGRFKVTGEGAVVSLGGHPVLDPGGAPLEVDPGGGTLEVGADGFIRQDGAQVGALGLYAFQPGPDFVRHGDSGILAGGLPDPIVDAPDVTVVQGYVEQSNVDPVEELTQLIMVQRSFDNASAAIRSTEDSLTKLINAFHRG</sequence>
<accession>A0A4P6V241</accession>
<evidence type="ECO:0000259" key="6">
    <source>
        <dbReference type="Pfam" id="PF06429"/>
    </source>
</evidence>
<evidence type="ECO:0000259" key="5">
    <source>
        <dbReference type="Pfam" id="PF00460"/>
    </source>
</evidence>
<comment type="subcellular location">
    <subcellularLocation>
        <location evidence="1 4">Bacterial flagellum basal body</location>
    </subcellularLocation>
</comment>
<dbReference type="InterPro" id="IPR053967">
    <property type="entry name" value="LlgE_F_G-like_D1"/>
</dbReference>
<gene>
    <name evidence="8" type="primary">flgF</name>
    <name evidence="8" type="ORF">E0E05_07635</name>
</gene>
<feature type="domain" description="Flagellar hook protein FlgE/F/G-like D1" evidence="7">
    <location>
        <begin position="84"/>
        <end position="148"/>
    </location>
</feature>
<dbReference type="KEGG" id="rpod:E0E05_07635"/>
<organism evidence="8 9">
    <name type="scientific">Roseitalea porphyridii</name>
    <dbReference type="NCBI Taxonomy" id="1852022"/>
    <lineage>
        <taxon>Bacteria</taxon>
        <taxon>Pseudomonadati</taxon>
        <taxon>Pseudomonadota</taxon>
        <taxon>Alphaproteobacteria</taxon>
        <taxon>Hyphomicrobiales</taxon>
        <taxon>Ahrensiaceae</taxon>
        <taxon>Roseitalea</taxon>
    </lineage>
</organism>
<keyword evidence="9" id="KW-1185">Reference proteome</keyword>
<evidence type="ECO:0000256" key="3">
    <source>
        <dbReference type="ARBA" id="ARBA00023143"/>
    </source>
</evidence>
<dbReference type="InterPro" id="IPR020013">
    <property type="entry name" value="Flagellar_FlgE/F/G"/>
</dbReference>
<dbReference type="EMBL" id="CP036532">
    <property type="protein sequence ID" value="QBK30480.1"/>
    <property type="molecule type" value="Genomic_DNA"/>
</dbReference>
<name>A0A4P6V241_9HYPH</name>
<dbReference type="InterPro" id="IPR010930">
    <property type="entry name" value="Flg_bb/hook_C_dom"/>
</dbReference>
<evidence type="ECO:0000256" key="4">
    <source>
        <dbReference type="RuleBase" id="RU362116"/>
    </source>
</evidence>
<dbReference type="GO" id="GO:0071978">
    <property type="term" value="P:bacterial-type flagellum-dependent swarming motility"/>
    <property type="evidence" value="ECO:0007669"/>
    <property type="project" value="TreeGrafter"/>
</dbReference>
<dbReference type="RefSeq" id="WP_131616171.1">
    <property type="nucleotide sequence ID" value="NZ_CP036532.1"/>
</dbReference>
<evidence type="ECO:0000313" key="8">
    <source>
        <dbReference type="EMBL" id="QBK30480.1"/>
    </source>
</evidence>
<keyword evidence="8" id="KW-0969">Cilium</keyword>
<dbReference type="PANTHER" id="PTHR30435:SF19">
    <property type="entry name" value="FLAGELLAR BASAL-BODY ROD PROTEIN FLGG"/>
    <property type="match status" value="1"/>
</dbReference>
<dbReference type="GeneID" id="90767163"/>
<proteinExistence type="inferred from homology"/>
<keyword evidence="8" id="KW-0966">Cell projection</keyword>
<dbReference type="GO" id="GO:0009425">
    <property type="term" value="C:bacterial-type flagellum basal body"/>
    <property type="evidence" value="ECO:0007669"/>
    <property type="project" value="UniProtKB-SubCell"/>
</dbReference>
<dbReference type="PANTHER" id="PTHR30435">
    <property type="entry name" value="FLAGELLAR PROTEIN"/>
    <property type="match status" value="1"/>
</dbReference>
<protein>
    <submittedName>
        <fullName evidence="8">Flagellar basal-body rod protein FlgF</fullName>
    </submittedName>
</protein>
<dbReference type="Pfam" id="PF00460">
    <property type="entry name" value="Flg_bb_rod"/>
    <property type="match status" value="1"/>
</dbReference>
<dbReference type="AlphaFoldDB" id="A0A4P6V241"/>
<feature type="domain" description="Flagellar basal-body/hook protein C-terminal" evidence="6">
    <location>
        <begin position="195"/>
        <end position="239"/>
    </location>
</feature>
<comment type="similarity">
    <text evidence="2 4">Belongs to the flagella basal body rod proteins family.</text>
</comment>
<dbReference type="Proteomes" id="UP000293719">
    <property type="component" value="Chromosome"/>
</dbReference>
<dbReference type="InterPro" id="IPR019776">
    <property type="entry name" value="Flagellar_basal_body_rod_CS"/>
</dbReference>
<dbReference type="PROSITE" id="PS00588">
    <property type="entry name" value="FLAGELLA_BB_ROD"/>
    <property type="match status" value="1"/>
</dbReference>
<dbReference type="Pfam" id="PF06429">
    <property type="entry name" value="Flg_bbr_C"/>
    <property type="match status" value="1"/>
</dbReference>